<dbReference type="AlphaFoldDB" id="A0A8H3E6M2"/>
<dbReference type="EMBL" id="CAJNJQ010002974">
    <property type="protein sequence ID" value="CAE7189601.1"/>
    <property type="molecule type" value="Genomic_DNA"/>
</dbReference>
<evidence type="ECO:0000313" key="2">
    <source>
        <dbReference type="EMBL" id="CAE7189601.1"/>
    </source>
</evidence>
<name>A0A8H3E6M2_9AGAM</name>
<sequence>MGWFSDDSDQANAYDQVTQRPHEASWSHELIAGAAAFEAAKAYENHVAENGRPDSHATAKELLAGFAGAFLDREVETKGFDWYDRQRAQEQGELSIPSSNYSNITLLYIIMGWFSDDSDQAQAYNQVNGQPHEASWTHELIAGAAAYEASEAYEKHVAENGQPEDHAKAKEILAGITGAIVDREFETRGLDFIDRERAKYHAQEQAEDGLAQQGYY</sequence>
<dbReference type="Proteomes" id="UP000663827">
    <property type="component" value="Unassembled WGS sequence"/>
</dbReference>
<proteinExistence type="predicted"/>
<protein>
    <submittedName>
        <fullName evidence="2">Uncharacterized protein</fullName>
    </submittedName>
</protein>
<dbReference type="Pfam" id="PF12585">
    <property type="entry name" value="DUF3759"/>
    <property type="match status" value="2"/>
</dbReference>
<dbReference type="PANTHER" id="PTHR37450:SF1">
    <property type="entry name" value="CIPC PROTEIN"/>
    <property type="match status" value="1"/>
</dbReference>
<gene>
    <name evidence="1" type="ORF">RDB_LOCUS10347</name>
    <name evidence="2" type="ORF">RDB_LOCUS125872</name>
</gene>
<evidence type="ECO:0000313" key="1">
    <source>
        <dbReference type="EMBL" id="CAE6421392.1"/>
    </source>
</evidence>
<reference evidence="2" key="1">
    <citation type="submission" date="2021-01" db="EMBL/GenBank/DDBJ databases">
        <authorList>
            <person name="Kaushik A."/>
        </authorList>
    </citation>
    <scope>NUCLEOTIDE SEQUENCE</scope>
    <source>
        <strain evidence="2">AG5</strain>
        <strain evidence="1">Type strain: AG8-Rh-89/</strain>
    </source>
</reference>
<comment type="caution">
    <text evidence="2">The sequence shown here is derived from an EMBL/GenBank/DDBJ whole genome shotgun (WGS) entry which is preliminary data.</text>
</comment>
<evidence type="ECO:0000313" key="3">
    <source>
        <dbReference type="Proteomes" id="UP000663827"/>
    </source>
</evidence>
<organism evidence="2 3">
    <name type="scientific">Rhizoctonia solani</name>
    <dbReference type="NCBI Taxonomy" id="456999"/>
    <lineage>
        <taxon>Eukaryota</taxon>
        <taxon>Fungi</taxon>
        <taxon>Dikarya</taxon>
        <taxon>Basidiomycota</taxon>
        <taxon>Agaricomycotina</taxon>
        <taxon>Agaricomycetes</taxon>
        <taxon>Cantharellales</taxon>
        <taxon>Ceratobasidiaceae</taxon>
        <taxon>Rhizoctonia</taxon>
    </lineage>
</organism>
<dbReference type="InterPro" id="IPR022234">
    <property type="entry name" value="DUF3759"/>
</dbReference>
<accession>A0A8H3E6M2</accession>
<dbReference type="Proteomes" id="UP000663850">
    <property type="component" value="Unassembled WGS sequence"/>
</dbReference>
<dbReference type="EMBL" id="CAJMWZ010000557">
    <property type="protein sequence ID" value="CAE6421392.1"/>
    <property type="molecule type" value="Genomic_DNA"/>
</dbReference>
<dbReference type="PANTHER" id="PTHR37450">
    <property type="entry name" value="CIPC PROTEIN"/>
    <property type="match status" value="1"/>
</dbReference>